<proteinExistence type="predicted"/>
<keyword evidence="6" id="KW-0175">Coiled coil</keyword>
<dbReference type="EMBL" id="CP071793">
    <property type="protein sequence ID" value="QTD53466.1"/>
    <property type="molecule type" value="Genomic_DNA"/>
</dbReference>
<dbReference type="RefSeq" id="WP_237383568.1">
    <property type="nucleotide sequence ID" value="NZ_CP071793.1"/>
</dbReference>
<dbReference type="PROSITE" id="PS00107">
    <property type="entry name" value="PROTEIN_KINASE_ATP"/>
    <property type="match status" value="1"/>
</dbReference>
<evidence type="ECO:0000259" key="8">
    <source>
        <dbReference type="PROSITE" id="PS50011"/>
    </source>
</evidence>
<keyword evidence="2 5" id="KW-0547">Nucleotide-binding</keyword>
<dbReference type="PANTHER" id="PTHR43289:SF6">
    <property type="entry name" value="SERINE_THREONINE-PROTEIN KINASE NEKL-3"/>
    <property type="match status" value="1"/>
</dbReference>
<accession>A0A8A4TU23</accession>
<evidence type="ECO:0000256" key="7">
    <source>
        <dbReference type="SAM" id="MobiDB-lite"/>
    </source>
</evidence>
<feature type="coiled-coil region" evidence="6">
    <location>
        <begin position="754"/>
        <end position="795"/>
    </location>
</feature>
<feature type="binding site" evidence="5">
    <location>
        <position position="39"/>
    </location>
    <ligand>
        <name>ATP</name>
        <dbReference type="ChEBI" id="CHEBI:30616"/>
    </ligand>
</feature>
<dbReference type="Gene3D" id="1.10.510.10">
    <property type="entry name" value="Transferase(Phosphotransferase) domain 1"/>
    <property type="match status" value="1"/>
</dbReference>
<feature type="compositionally biased region" description="Basic residues" evidence="7">
    <location>
        <begin position="292"/>
        <end position="302"/>
    </location>
</feature>
<reference evidence="9" key="1">
    <citation type="submission" date="2021-03" db="EMBL/GenBank/DDBJ databases">
        <title>Acanthopleuribacteraceae sp. M133.</title>
        <authorList>
            <person name="Wang G."/>
        </authorList>
    </citation>
    <scope>NUCLEOTIDE SEQUENCE</scope>
    <source>
        <strain evidence="9">M133</strain>
    </source>
</reference>
<keyword evidence="1" id="KW-0808">Transferase</keyword>
<evidence type="ECO:0000256" key="5">
    <source>
        <dbReference type="PROSITE-ProRule" id="PRU10141"/>
    </source>
</evidence>
<keyword evidence="4 5" id="KW-0067">ATP-binding</keyword>
<evidence type="ECO:0000256" key="3">
    <source>
        <dbReference type="ARBA" id="ARBA00022777"/>
    </source>
</evidence>
<evidence type="ECO:0000256" key="4">
    <source>
        <dbReference type="ARBA" id="ARBA00022840"/>
    </source>
</evidence>
<dbReference type="Proteomes" id="UP000663929">
    <property type="component" value="Chromosome"/>
</dbReference>
<dbReference type="SUPFAM" id="SSF56112">
    <property type="entry name" value="Protein kinase-like (PK-like)"/>
    <property type="match status" value="1"/>
</dbReference>
<organism evidence="9 10">
    <name type="scientific">Sulfidibacter corallicola</name>
    <dbReference type="NCBI Taxonomy" id="2818388"/>
    <lineage>
        <taxon>Bacteria</taxon>
        <taxon>Pseudomonadati</taxon>
        <taxon>Acidobacteriota</taxon>
        <taxon>Holophagae</taxon>
        <taxon>Acanthopleuribacterales</taxon>
        <taxon>Acanthopleuribacteraceae</taxon>
        <taxon>Sulfidibacter</taxon>
    </lineage>
</organism>
<dbReference type="InterPro" id="IPR017441">
    <property type="entry name" value="Protein_kinase_ATP_BS"/>
</dbReference>
<evidence type="ECO:0000313" key="9">
    <source>
        <dbReference type="EMBL" id="QTD53466.1"/>
    </source>
</evidence>
<dbReference type="CDD" id="cd14014">
    <property type="entry name" value="STKc_PknB_like"/>
    <property type="match status" value="1"/>
</dbReference>
<feature type="coiled-coil region" evidence="6">
    <location>
        <begin position="457"/>
        <end position="498"/>
    </location>
</feature>
<feature type="domain" description="Protein kinase" evidence="8">
    <location>
        <begin position="10"/>
        <end position="275"/>
    </location>
</feature>
<name>A0A8A4TU23_SULCO</name>
<gene>
    <name evidence="9" type="ORF">J3U87_13510</name>
</gene>
<keyword evidence="10" id="KW-1185">Reference proteome</keyword>
<keyword evidence="3 9" id="KW-0418">Kinase</keyword>
<dbReference type="InterPro" id="IPR011009">
    <property type="entry name" value="Kinase-like_dom_sf"/>
</dbReference>
<dbReference type="PROSITE" id="PS00108">
    <property type="entry name" value="PROTEIN_KINASE_ST"/>
    <property type="match status" value="1"/>
</dbReference>
<dbReference type="GO" id="GO:0004674">
    <property type="term" value="F:protein serine/threonine kinase activity"/>
    <property type="evidence" value="ECO:0007669"/>
    <property type="project" value="TreeGrafter"/>
</dbReference>
<protein>
    <submittedName>
        <fullName evidence="9">Protein kinase</fullName>
    </submittedName>
</protein>
<dbReference type="AlphaFoldDB" id="A0A8A4TU23"/>
<dbReference type="PANTHER" id="PTHR43289">
    <property type="entry name" value="MITOGEN-ACTIVATED PROTEIN KINASE KINASE KINASE 20-RELATED"/>
    <property type="match status" value="1"/>
</dbReference>
<dbReference type="Gene3D" id="3.30.200.20">
    <property type="entry name" value="Phosphorylase Kinase, domain 1"/>
    <property type="match status" value="1"/>
</dbReference>
<evidence type="ECO:0000313" key="10">
    <source>
        <dbReference type="Proteomes" id="UP000663929"/>
    </source>
</evidence>
<evidence type="ECO:0000256" key="6">
    <source>
        <dbReference type="SAM" id="Coils"/>
    </source>
</evidence>
<feature type="compositionally biased region" description="Basic and acidic residues" evidence="7">
    <location>
        <begin position="319"/>
        <end position="333"/>
    </location>
</feature>
<feature type="compositionally biased region" description="Polar residues" evidence="7">
    <location>
        <begin position="352"/>
        <end position="367"/>
    </location>
</feature>
<dbReference type="SMART" id="SM00220">
    <property type="entry name" value="S_TKc"/>
    <property type="match status" value="1"/>
</dbReference>
<dbReference type="Pfam" id="PF00069">
    <property type="entry name" value="Pkinase"/>
    <property type="match status" value="1"/>
</dbReference>
<feature type="region of interest" description="Disordered" evidence="7">
    <location>
        <begin position="292"/>
        <end position="367"/>
    </location>
</feature>
<dbReference type="InterPro" id="IPR000719">
    <property type="entry name" value="Prot_kinase_dom"/>
</dbReference>
<evidence type="ECO:0000256" key="2">
    <source>
        <dbReference type="ARBA" id="ARBA00022741"/>
    </source>
</evidence>
<dbReference type="GO" id="GO:0005524">
    <property type="term" value="F:ATP binding"/>
    <property type="evidence" value="ECO:0007669"/>
    <property type="project" value="UniProtKB-UniRule"/>
</dbReference>
<dbReference type="InterPro" id="IPR008271">
    <property type="entry name" value="Ser/Thr_kinase_AS"/>
</dbReference>
<sequence length="910" mass="104837">MTSERRFSRYLIKGVLGEGAMGSVYRGFDPRLERTVAIKTMKAVHARDGEKHNDFKERFFQESKVYARLSHPNIVSVFDVGIEGEEPFLVMEFIKGQPLDEWVRKHLGDLSKLLVKMCHQIADGLDYAHEEGIIHRDIKPGNILITEKRRAKIVDFGLAKLQDSKLTQTGLFLGTPSYSSPEQIISGRIDHRSDIYSFGTVMYELITGKLPFDADSLHAILYQIANEPPKLDFALYGDVLDVEALKEVFSKVFHKDREQRYQNAGDFAEDLGDVITPIKKINMLELLGKPKAKKGKKAKGKKAAGSPATADKPASGKSDPGKSDSDAAKRDSGSDSGSGGAATPRRRLLSDSHPSPVQLNETPQQRQIRQARDQFLQAYKARNLSSVRYCLKELANLGVDITRESQSFHELRQQIELQQHAARAANRERHIAKIREEFNIAYKAQNVASSRFCLEQLHKLEANIDKEQLMLQSLEARLKEIEVQRNQRRQQIEDHKKSFKIAHKKSDVEACRLHLEELKKLQADVAGETTDFTELETKIRKEEEQRRAWILKTRLQFVESLKERKVDRCRQLIFELDNLLKVDITKEVRDLEGLEEQLRQEKARNLKGDRIQAVRDSFNQALNERNTKRCKQAIQELRKLDVDHTKETSSLALLQQQIRTQEEAQIRQSMTHHVREKLAAALGEQDLKLARQHLKELKKLCKDTFSEEQAVNLLRQRFEEAEAIKLRRNMAAHLREDFQKALGASNVENARYYLKELMSLNVNAKSEKEALQGLEKRLKAEAELQERMIQQSRDEFQKGIAKRDLNHCEHYFRVLKELGAEVRDEAKALGRLRTEVRRKAGPNMSREEQEKLKQKMIEQFRFEFIRAFQDEKLEGCRYYLGELQQLKVDTTSEEEALTLLESKLSTRKVG</sequence>
<evidence type="ECO:0000256" key="1">
    <source>
        <dbReference type="ARBA" id="ARBA00022679"/>
    </source>
</evidence>
<dbReference type="KEGG" id="scor:J3U87_13510"/>
<dbReference type="PROSITE" id="PS50011">
    <property type="entry name" value="PROTEIN_KINASE_DOM"/>
    <property type="match status" value="1"/>
</dbReference>